<dbReference type="Pfam" id="PF04773">
    <property type="entry name" value="FecR"/>
    <property type="match status" value="1"/>
</dbReference>
<organism evidence="4 5">
    <name type="scientific">Spirosoma pollinicola</name>
    <dbReference type="NCBI Taxonomy" id="2057025"/>
    <lineage>
        <taxon>Bacteria</taxon>
        <taxon>Pseudomonadati</taxon>
        <taxon>Bacteroidota</taxon>
        <taxon>Cytophagia</taxon>
        <taxon>Cytophagales</taxon>
        <taxon>Cytophagaceae</taxon>
        <taxon>Spirosoma</taxon>
    </lineage>
</organism>
<dbReference type="InterPro" id="IPR006860">
    <property type="entry name" value="FecR"/>
</dbReference>
<dbReference type="KEGG" id="spir:CWM47_05595"/>
<evidence type="ECO:0000259" key="2">
    <source>
        <dbReference type="Pfam" id="PF04773"/>
    </source>
</evidence>
<dbReference type="GO" id="GO:0016989">
    <property type="term" value="F:sigma factor antagonist activity"/>
    <property type="evidence" value="ECO:0007669"/>
    <property type="project" value="TreeGrafter"/>
</dbReference>
<dbReference type="AlphaFoldDB" id="A0A2K8YUM2"/>
<dbReference type="OrthoDB" id="645173at2"/>
<dbReference type="Gene3D" id="2.60.120.1440">
    <property type="match status" value="1"/>
</dbReference>
<proteinExistence type="predicted"/>
<dbReference type="PANTHER" id="PTHR30273">
    <property type="entry name" value="PERIPLASMIC SIGNAL SENSOR AND SIGMA FACTOR ACTIVATOR FECR-RELATED"/>
    <property type="match status" value="1"/>
</dbReference>
<keyword evidence="5" id="KW-1185">Reference proteome</keyword>
<name>A0A2K8YUM2_9BACT</name>
<keyword evidence="1" id="KW-0472">Membrane</keyword>
<accession>A0A2K8YUM2</accession>
<evidence type="ECO:0000313" key="5">
    <source>
        <dbReference type="Proteomes" id="UP000232883"/>
    </source>
</evidence>
<dbReference type="InterPro" id="IPR032508">
    <property type="entry name" value="FecR_C"/>
</dbReference>
<dbReference type="InterPro" id="IPR012373">
    <property type="entry name" value="Ferrdict_sens_TM"/>
</dbReference>
<dbReference type="Gene3D" id="3.55.50.30">
    <property type="match status" value="1"/>
</dbReference>
<evidence type="ECO:0000256" key="1">
    <source>
        <dbReference type="SAM" id="Phobius"/>
    </source>
</evidence>
<sequence length="343" mass="38753">MSRKKFGQLLQKYLRGECTPREKLFVEHWYGLLETETGESGQEIDLAELEGRLWNQIQQKMDTNELADETPVIPIRTVSYRWLGIAASLILVGIWFYAKNPIDLKSIYPLTANSQTDWIERSNKSAQPLAIRLEDGSTVQLAPKSSLRFPKRFAVENRTVYLTGDAFFSIQKMPSRPFYIHTDKVVTKVLGTSFFIRTLLTNSQVRVEVVTGRVTVYKEEEEKEASPNRVVLSPNQTATFYSREDHLVTGLVDSPKLIKPVVSDQKPLTFQFDDAPLAEVLATLEQAYGINIDVVNDQLKNCPLTADLTNQPLYTQLDIICAALKSTYEIKGTTILINGKGCI</sequence>
<protein>
    <submittedName>
        <fullName evidence="4">Iron dicitrate transport regulator FecR</fullName>
    </submittedName>
</protein>
<dbReference type="Proteomes" id="UP000232883">
    <property type="component" value="Chromosome"/>
</dbReference>
<feature type="domain" description="Protein FecR C-terminal" evidence="3">
    <location>
        <begin position="270"/>
        <end position="337"/>
    </location>
</feature>
<dbReference type="EMBL" id="CP025096">
    <property type="protein sequence ID" value="AUD01327.1"/>
    <property type="molecule type" value="Genomic_DNA"/>
</dbReference>
<feature type="transmembrane region" description="Helical" evidence="1">
    <location>
        <begin position="80"/>
        <end position="98"/>
    </location>
</feature>
<evidence type="ECO:0000259" key="3">
    <source>
        <dbReference type="Pfam" id="PF16344"/>
    </source>
</evidence>
<dbReference type="PIRSF" id="PIRSF018266">
    <property type="entry name" value="FecR"/>
    <property type="match status" value="1"/>
</dbReference>
<dbReference type="PANTHER" id="PTHR30273:SF2">
    <property type="entry name" value="PROTEIN FECR"/>
    <property type="match status" value="1"/>
</dbReference>
<keyword evidence="1" id="KW-0812">Transmembrane</keyword>
<evidence type="ECO:0000313" key="4">
    <source>
        <dbReference type="EMBL" id="AUD01327.1"/>
    </source>
</evidence>
<feature type="domain" description="FecR protein" evidence="2">
    <location>
        <begin position="129"/>
        <end position="214"/>
    </location>
</feature>
<reference evidence="4 5" key="1">
    <citation type="submission" date="2017-11" db="EMBL/GenBank/DDBJ databases">
        <title>Taxonomic description and genome sequences of Spirosoma HA7 sp. nov., isolated from pollen microhabitat of Corylus avellana.</title>
        <authorList>
            <person name="Ambika Manirajan B."/>
            <person name="Suarez C."/>
            <person name="Ratering S."/>
            <person name="Geissler-Plaum R."/>
            <person name="Cardinale M."/>
            <person name="Sylvia S."/>
        </authorList>
    </citation>
    <scope>NUCLEOTIDE SEQUENCE [LARGE SCALE GENOMIC DNA]</scope>
    <source>
        <strain evidence="4 5">HA7</strain>
    </source>
</reference>
<dbReference type="Pfam" id="PF16344">
    <property type="entry name" value="FecR_C"/>
    <property type="match status" value="1"/>
</dbReference>
<keyword evidence="1" id="KW-1133">Transmembrane helix</keyword>
<dbReference type="RefSeq" id="WP_100986985.1">
    <property type="nucleotide sequence ID" value="NZ_CP025096.1"/>
</dbReference>
<gene>
    <name evidence="4" type="ORF">CWM47_05595</name>
</gene>